<keyword evidence="4" id="KW-0862">Zinc</keyword>
<feature type="domain" description="C2H2-type" evidence="6">
    <location>
        <begin position="10"/>
        <end position="37"/>
    </location>
</feature>
<evidence type="ECO:0000256" key="1">
    <source>
        <dbReference type="ARBA" id="ARBA00022723"/>
    </source>
</evidence>
<evidence type="ECO:0000256" key="5">
    <source>
        <dbReference type="PROSITE-ProRule" id="PRU00042"/>
    </source>
</evidence>
<dbReference type="GO" id="GO:0008270">
    <property type="term" value="F:zinc ion binding"/>
    <property type="evidence" value="ECO:0007669"/>
    <property type="project" value="UniProtKB-KW"/>
</dbReference>
<proteinExistence type="predicted"/>
<feature type="domain" description="C2H2-type" evidence="6">
    <location>
        <begin position="38"/>
        <end position="65"/>
    </location>
</feature>
<keyword evidence="3 5" id="KW-0863">Zinc-finger</keyword>
<dbReference type="PANTHER" id="PTHR24409">
    <property type="entry name" value="ZINC FINGER PROTEIN 142"/>
    <property type="match status" value="1"/>
</dbReference>
<evidence type="ECO:0000256" key="3">
    <source>
        <dbReference type="ARBA" id="ARBA00022771"/>
    </source>
</evidence>
<dbReference type="SUPFAM" id="SSF57667">
    <property type="entry name" value="beta-beta-alpha zinc fingers"/>
    <property type="match status" value="3"/>
</dbReference>
<organism evidence="7">
    <name type="scientific">Scylla olivacea</name>
    <name type="common">Orange mud crab</name>
    <name type="synonym">Cancer olivacea</name>
    <dbReference type="NCBI Taxonomy" id="85551"/>
    <lineage>
        <taxon>Eukaryota</taxon>
        <taxon>Metazoa</taxon>
        <taxon>Ecdysozoa</taxon>
        <taxon>Arthropoda</taxon>
        <taxon>Crustacea</taxon>
        <taxon>Multicrustacea</taxon>
        <taxon>Malacostraca</taxon>
        <taxon>Eumalacostraca</taxon>
        <taxon>Eucarida</taxon>
        <taxon>Decapoda</taxon>
        <taxon>Pleocyemata</taxon>
        <taxon>Brachyura</taxon>
        <taxon>Eubrachyura</taxon>
        <taxon>Portunoidea</taxon>
        <taxon>Portunidae</taxon>
        <taxon>Portuninae</taxon>
        <taxon>Scylla</taxon>
    </lineage>
</organism>
<sequence length="261" mass="30294">MDTKVHHTSYECIECGRKFSAPQALRIHSRMHDGRKMYQCKDCGKTFRMEFYFKYHRMNDTGINKFECGICEKKFSNISCVDTHYKIHSNEKSYVCRKCGKVYIQLGSFKNHVMAHPPTFTCKECGKIFTDKASLTSHEQAHVSQKPYECLNCGKRFAHSFNLEIHSESYCTFQREERDPGNDTNMKEHQSAWQDRTCISKRGGGGRKHSVKVEVIDLGSDSEPEEVQPDDFLPLEVCLNEGEEELSIRDLMERYEDKDGI</sequence>
<feature type="domain" description="C2H2-type" evidence="6">
    <location>
        <begin position="66"/>
        <end position="93"/>
    </location>
</feature>
<dbReference type="FunFam" id="3.30.160.60:FF:000100">
    <property type="entry name" value="Zinc finger 45-like"/>
    <property type="match status" value="1"/>
</dbReference>
<dbReference type="GO" id="GO:0005634">
    <property type="term" value="C:nucleus"/>
    <property type="evidence" value="ECO:0007669"/>
    <property type="project" value="TreeGrafter"/>
</dbReference>
<dbReference type="GO" id="GO:0000977">
    <property type="term" value="F:RNA polymerase II transcription regulatory region sequence-specific DNA binding"/>
    <property type="evidence" value="ECO:0007669"/>
    <property type="project" value="TreeGrafter"/>
</dbReference>
<evidence type="ECO:0000313" key="7">
    <source>
        <dbReference type="EMBL" id="JAI65012.1"/>
    </source>
</evidence>
<dbReference type="PANTHER" id="PTHR24409:SF432">
    <property type="entry name" value="ZINC FINGER AND BTB DOMAIN-CONTAINING PROTEIN 17"/>
    <property type="match status" value="1"/>
</dbReference>
<keyword evidence="1" id="KW-0479">Metal-binding</keyword>
<keyword evidence="2" id="KW-0677">Repeat</keyword>
<evidence type="ECO:0000256" key="4">
    <source>
        <dbReference type="ARBA" id="ARBA00022833"/>
    </source>
</evidence>
<dbReference type="EMBL" id="GDRN01063053">
    <property type="protein sequence ID" value="JAI65012.1"/>
    <property type="molecule type" value="Transcribed_RNA"/>
</dbReference>
<evidence type="ECO:0000259" key="6">
    <source>
        <dbReference type="PROSITE" id="PS50157"/>
    </source>
</evidence>
<dbReference type="SMART" id="SM00355">
    <property type="entry name" value="ZnF_C2H2"/>
    <property type="match status" value="6"/>
</dbReference>
<dbReference type="InterPro" id="IPR013087">
    <property type="entry name" value="Znf_C2H2_type"/>
</dbReference>
<name>A0A0P4WEP9_SCYOL</name>
<dbReference type="InterPro" id="IPR036236">
    <property type="entry name" value="Znf_C2H2_sf"/>
</dbReference>
<dbReference type="GO" id="GO:0000981">
    <property type="term" value="F:DNA-binding transcription factor activity, RNA polymerase II-specific"/>
    <property type="evidence" value="ECO:0007669"/>
    <property type="project" value="TreeGrafter"/>
</dbReference>
<feature type="domain" description="C2H2-type" evidence="6">
    <location>
        <begin position="94"/>
        <end position="116"/>
    </location>
</feature>
<dbReference type="PROSITE" id="PS50157">
    <property type="entry name" value="ZINC_FINGER_C2H2_2"/>
    <property type="match status" value="6"/>
</dbReference>
<reference evidence="7" key="1">
    <citation type="submission" date="2015-09" db="EMBL/GenBank/DDBJ databases">
        <title>Scylla olivacea transcriptome.</title>
        <authorList>
            <person name="Ikhwanuddin M."/>
        </authorList>
    </citation>
    <scope>NUCLEOTIDE SEQUENCE</scope>
</reference>
<dbReference type="AlphaFoldDB" id="A0A0P4WEP9"/>
<feature type="domain" description="C2H2-type" evidence="6">
    <location>
        <begin position="120"/>
        <end position="147"/>
    </location>
</feature>
<feature type="domain" description="C2H2-type" evidence="6">
    <location>
        <begin position="148"/>
        <end position="179"/>
    </location>
</feature>
<dbReference type="PROSITE" id="PS00028">
    <property type="entry name" value="ZINC_FINGER_C2H2_1"/>
    <property type="match status" value="3"/>
</dbReference>
<evidence type="ECO:0000256" key="2">
    <source>
        <dbReference type="ARBA" id="ARBA00022737"/>
    </source>
</evidence>
<accession>A0A0P4WEP9</accession>
<dbReference type="Gene3D" id="3.30.160.60">
    <property type="entry name" value="Classic Zinc Finger"/>
    <property type="match status" value="6"/>
</dbReference>
<protein>
    <recommendedName>
        <fullName evidence="6">C2H2-type domain-containing protein</fullName>
    </recommendedName>
</protein>
<dbReference type="Pfam" id="PF00096">
    <property type="entry name" value="zf-C2H2"/>
    <property type="match status" value="4"/>
</dbReference>
<dbReference type="FunFam" id="3.30.160.60:FF:000706">
    <property type="entry name" value="Zinc finger protein"/>
    <property type="match status" value="1"/>
</dbReference>